<evidence type="ECO:0000313" key="3">
    <source>
        <dbReference type="Proteomes" id="UP000266634"/>
    </source>
</evidence>
<name>A0A399QJK5_9MICO</name>
<evidence type="ECO:0000313" key="2">
    <source>
        <dbReference type="EMBL" id="RIJ18524.1"/>
    </source>
</evidence>
<reference evidence="2 3" key="1">
    <citation type="submission" date="2018-08" db="EMBL/GenBank/DDBJ databases">
        <title>Genome Sequence of Clavibacter michiganensis Subspecies type strains, and the Atypical Peach-Colored Strains Isolated from Tomato.</title>
        <authorList>
            <person name="Osdaghi E."/>
            <person name="Portier P."/>
            <person name="Briand M."/>
            <person name="Jacques M.-A."/>
        </authorList>
    </citation>
    <scope>NUCLEOTIDE SEQUENCE [LARGE SCALE GENOMIC DNA]</scope>
    <source>
        <strain evidence="2 3">CFBP 6488</strain>
    </source>
</reference>
<dbReference type="EMBL" id="QWEA01000649">
    <property type="protein sequence ID" value="RIJ18524.1"/>
    <property type="molecule type" value="Genomic_DNA"/>
</dbReference>
<feature type="non-terminal residue" evidence="2">
    <location>
        <position position="39"/>
    </location>
</feature>
<evidence type="ECO:0000256" key="1">
    <source>
        <dbReference type="SAM" id="MobiDB-lite"/>
    </source>
</evidence>
<gene>
    <name evidence="2" type="ORF">DZF93_13300</name>
</gene>
<protein>
    <submittedName>
        <fullName evidence="2">Sugar ABC transporter permease</fullName>
    </submittedName>
</protein>
<proteinExistence type="predicted"/>
<feature type="region of interest" description="Disordered" evidence="1">
    <location>
        <begin position="1"/>
        <end position="22"/>
    </location>
</feature>
<sequence>MIPVAVRPGGRPPAPSRAGAGTRGLRRTWPYYVAIAPFC</sequence>
<dbReference type="AlphaFoldDB" id="A0A399QJK5"/>
<dbReference type="Proteomes" id="UP000266634">
    <property type="component" value="Unassembled WGS sequence"/>
</dbReference>
<comment type="caution">
    <text evidence="2">The sequence shown here is derived from an EMBL/GenBank/DDBJ whole genome shotgun (WGS) entry which is preliminary data.</text>
</comment>
<organism evidence="2 3">
    <name type="scientific">Clavibacter michiganensis subsp. insidiosus</name>
    <dbReference type="NCBI Taxonomy" id="33014"/>
    <lineage>
        <taxon>Bacteria</taxon>
        <taxon>Bacillati</taxon>
        <taxon>Actinomycetota</taxon>
        <taxon>Actinomycetes</taxon>
        <taxon>Micrococcales</taxon>
        <taxon>Microbacteriaceae</taxon>
        <taxon>Clavibacter</taxon>
    </lineage>
</organism>
<accession>A0A399QJK5</accession>